<feature type="compositionally biased region" description="Basic and acidic residues" evidence="6">
    <location>
        <begin position="110"/>
        <end position="127"/>
    </location>
</feature>
<protein>
    <submittedName>
        <fullName evidence="8">Fungal-specific transcription factor domain-containing protein</fullName>
    </submittedName>
</protein>
<dbReference type="GO" id="GO:0006351">
    <property type="term" value="P:DNA-templated transcription"/>
    <property type="evidence" value="ECO:0007669"/>
    <property type="project" value="InterPro"/>
</dbReference>
<feature type="region of interest" description="Disordered" evidence="6">
    <location>
        <begin position="1"/>
        <end position="33"/>
    </location>
</feature>
<keyword evidence="5" id="KW-0539">Nucleus</keyword>
<dbReference type="PANTHER" id="PTHR47660:SF2">
    <property type="entry name" value="TRANSCRIPTION FACTOR WITH C2H2 AND ZN(2)-CYS(6) DNA BINDING DOMAIN (EUROFUNG)"/>
    <property type="match status" value="1"/>
</dbReference>
<keyword evidence="9" id="KW-1185">Reference proteome</keyword>
<feature type="compositionally biased region" description="Polar residues" evidence="6">
    <location>
        <begin position="1"/>
        <end position="16"/>
    </location>
</feature>
<proteinExistence type="predicted"/>
<evidence type="ECO:0000256" key="5">
    <source>
        <dbReference type="ARBA" id="ARBA00023242"/>
    </source>
</evidence>
<keyword evidence="2" id="KW-0862">Zinc</keyword>
<dbReference type="AlphaFoldDB" id="A0AA38H5P8"/>
<gene>
    <name evidence="8" type="ORF">MKK02DRAFT_34374</name>
</gene>
<evidence type="ECO:0000256" key="2">
    <source>
        <dbReference type="ARBA" id="ARBA00022833"/>
    </source>
</evidence>
<evidence type="ECO:0000256" key="3">
    <source>
        <dbReference type="ARBA" id="ARBA00023015"/>
    </source>
</evidence>
<dbReference type="Proteomes" id="UP001164286">
    <property type="component" value="Unassembled WGS sequence"/>
</dbReference>
<dbReference type="CDD" id="cd12148">
    <property type="entry name" value="fungal_TF_MHR"/>
    <property type="match status" value="1"/>
</dbReference>
<name>A0AA38H5P8_9TREE</name>
<evidence type="ECO:0000313" key="8">
    <source>
        <dbReference type="EMBL" id="KAI9634952.1"/>
    </source>
</evidence>
<dbReference type="PANTHER" id="PTHR47660">
    <property type="entry name" value="TRANSCRIPTION FACTOR WITH C2H2 AND ZN(2)-CYS(6) DNA BINDING DOMAIN (EUROFUNG)-RELATED-RELATED"/>
    <property type="match status" value="1"/>
</dbReference>
<keyword evidence="3" id="KW-0805">Transcription regulation</keyword>
<evidence type="ECO:0000256" key="6">
    <source>
        <dbReference type="SAM" id="MobiDB-lite"/>
    </source>
</evidence>
<keyword evidence="4" id="KW-0804">Transcription</keyword>
<comment type="caution">
    <text evidence="8">The sequence shown here is derived from an EMBL/GenBank/DDBJ whole genome shotgun (WGS) entry which is preliminary data.</text>
</comment>
<dbReference type="GO" id="GO:0003677">
    <property type="term" value="F:DNA binding"/>
    <property type="evidence" value="ECO:0007669"/>
    <property type="project" value="InterPro"/>
</dbReference>
<dbReference type="InterPro" id="IPR007219">
    <property type="entry name" value="XnlR_reg_dom"/>
</dbReference>
<dbReference type="RefSeq" id="XP_052944729.1">
    <property type="nucleotide sequence ID" value="XM_053088924.1"/>
</dbReference>
<feature type="region of interest" description="Disordered" evidence="6">
    <location>
        <begin position="100"/>
        <end position="163"/>
    </location>
</feature>
<dbReference type="GO" id="GO:0008270">
    <property type="term" value="F:zinc ion binding"/>
    <property type="evidence" value="ECO:0007669"/>
    <property type="project" value="InterPro"/>
</dbReference>
<accession>A0AA38H5P8</accession>
<evidence type="ECO:0000313" key="9">
    <source>
        <dbReference type="Proteomes" id="UP001164286"/>
    </source>
</evidence>
<dbReference type="Pfam" id="PF04082">
    <property type="entry name" value="Fungal_trans"/>
    <property type="match status" value="1"/>
</dbReference>
<reference evidence="8" key="1">
    <citation type="journal article" date="2022" name="G3 (Bethesda)">
        <title>High quality genome of the basidiomycete yeast Dioszegia hungarica PDD-24b-2 isolated from cloud water.</title>
        <authorList>
            <person name="Jarrige D."/>
            <person name="Haridas S."/>
            <person name="Bleykasten-Grosshans C."/>
            <person name="Joly M."/>
            <person name="Nadalig T."/>
            <person name="Sancelme M."/>
            <person name="Vuilleumier S."/>
            <person name="Grigoriev I.V."/>
            <person name="Amato P."/>
            <person name="Bringel F."/>
        </authorList>
    </citation>
    <scope>NUCLEOTIDE SEQUENCE</scope>
    <source>
        <strain evidence="8">PDD-24b-2</strain>
    </source>
</reference>
<organism evidence="8 9">
    <name type="scientific">Dioszegia hungarica</name>
    <dbReference type="NCBI Taxonomy" id="4972"/>
    <lineage>
        <taxon>Eukaryota</taxon>
        <taxon>Fungi</taxon>
        <taxon>Dikarya</taxon>
        <taxon>Basidiomycota</taxon>
        <taxon>Agaricomycotina</taxon>
        <taxon>Tremellomycetes</taxon>
        <taxon>Tremellales</taxon>
        <taxon>Bulleribasidiaceae</taxon>
        <taxon>Dioszegia</taxon>
    </lineage>
</organism>
<keyword evidence="1" id="KW-0479">Metal-binding</keyword>
<dbReference type="EMBL" id="JAKWFO010000006">
    <property type="protein sequence ID" value="KAI9634952.1"/>
    <property type="molecule type" value="Genomic_DNA"/>
</dbReference>
<dbReference type="GeneID" id="77728129"/>
<sequence length="649" mass="72068">MLSSDTNPFSLPTPSSGFLDPSQLHTGSSNSTNNNLLTSAPADLFDPLSTNWPYFSHIFGWGLDSDIDADLGIQPNMFENSESGPISSTENLSAAWLLSITPRGGSPTGEGKEQEEMKRDPFGRNHDNPWPNIFKPKMPDRPLTLGGVKASPRTDRIRGHPSAIEATSRNAMLSLVYLSHQAMWLMPDIEDFPDQETLSDFVDLYFEQFHATFPILHRPTFSVDNTSAVLLLAVAAVGATYADREFRPLAVALSELVRRIVQWMRASDQRSKFDRNLLVSYMLQSLVGVACGSREMMLHAEISRCSLVTSLRRLHLLRPGRSASDDLLSKGGQPSIHDKWLAWVEDESRRRFGWGVYLLDAQMAALLGIPAIASVNEAGVQLPCDDRLWDAPDAASWWTAMQEVQASGVNHDLPFLTVFRGIFTGQSEVIGTSDFGRSIVSHSMYSKPYLALQTLAKDTNPQSDPSHLRLSAAALYHHSRIAFSFPGLLNHVKVASGKYEPDISKAEAKAWLERWVMDLKDVRRAVWHAGVLNALLAEFPLGAFPEAFWAFDCALVLWAIVKYDGDRLRATGPRPALFAANWFDVEPPPMWIDHGGQLILPFLGSSTGFTVHNILGHFIDQLRQMPWGMAGMYKQVLEKLVEQEGALVA</sequence>
<evidence type="ECO:0000256" key="4">
    <source>
        <dbReference type="ARBA" id="ARBA00023163"/>
    </source>
</evidence>
<feature type="domain" description="Xylanolytic transcriptional activator regulatory" evidence="7">
    <location>
        <begin position="203"/>
        <end position="397"/>
    </location>
</feature>
<evidence type="ECO:0000256" key="1">
    <source>
        <dbReference type="ARBA" id="ARBA00022723"/>
    </source>
</evidence>
<evidence type="ECO:0000259" key="7">
    <source>
        <dbReference type="Pfam" id="PF04082"/>
    </source>
</evidence>